<protein>
    <submittedName>
        <fullName evidence="1">Uncharacterized protein</fullName>
    </submittedName>
</protein>
<dbReference type="HOGENOM" id="CLU_2557586_0_0_10"/>
<keyword evidence="2" id="KW-1185">Reference proteome</keyword>
<reference evidence="2" key="1">
    <citation type="submission" date="2009-07" db="EMBL/GenBank/DDBJ databases">
        <title>Complete genome sequence of Zobellia galactanivorans Dsij.</title>
        <authorList>
            <consortium name="Genoscope - CEA"/>
        </authorList>
    </citation>
    <scope>NUCLEOTIDE SEQUENCE [LARGE SCALE GENOMIC DNA]</scope>
    <source>
        <strain evidence="2">DSM 12802 / CCUG 47099 / CIP 106680 / NCIMB 13871 / Dsij</strain>
    </source>
</reference>
<gene>
    <name evidence="1" type="ordered locus">zobellia_2657</name>
</gene>
<sequence length="82" mass="9203">MLALKKQNVLIDDVFFNYNTTVAAEERKLGFGESSQFLVNSRESKLIDAELKRNAVCNNFFRPRPNCSIPLGGILKTGRVVV</sequence>
<dbReference type="AlphaFoldDB" id="G0L6A3"/>
<evidence type="ECO:0000313" key="2">
    <source>
        <dbReference type="Proteomes" id="UP000008898"/>
    </source>
</evidence>
<reference evidence="1 2" key="2">
    <citation type="journal article" date="2012" name="Environ. Microbiol.">
        <title>Characterization of the first alginolytic operons in a marine bacterium: from their emergence in marine Flavobacteriia to their independent transfers to marine Proteobacteria and human gut Bacteroides.</title>
        <authorList>
            <person name="Thomas F."/>
            <person name="Barbeyron T."/>
            <person name="Tonon T."/>
            <person name="Genicot S."/>
            <person name="Czjzek M."/>
            <person name="Michel G."/>
        </authorList>
    </citation>
    <scope>NUCLEOTIDE SEQUENCE [LARGE SCALE GENOMIC DNA]</scope>
    <source>
        <strain evidence="2">DSM 12802 / CCUG 47099 / CIP 106680 / NCIMB 13871 / Dsij</strain>
    </source>
</reference>
<accession>G0L6A3</accession>
<dbReference type="EMBL" id="FP476056">
    <property type="protein sequence ID" value="CAZ96807.1"/>
    <property type="molecule type" value="Genomic_DNA"/>
</dbReference>
<organism evidence="1 2">
    <name type="scientific">Zobellia galactanivorans (strain DSM 12802 / CCUG 47099 / CIP 106680 / NCIMB 13871 / Dsij)</name>
    <dbReference type="NCBI Taxonomy" id="63186"/>
    <lineage>
        <taxon>Bacteria</taxon>
        <taxon>Pseudomonadati</taxon>
        <taxon>Bacteroidota</taxon>
        <taxon>Flavobacteriia</taxon>
        <taxon>Flavobacteriales</taxon>
        <taxon>Flavobacteriaceae</taxon>
        <taxon>Zobellia</taxon>
    </lineage>
</organism>
<dbReference type="KEGG" id="zga:ZOBELLIA_2657"/>
<proteinExistence type="predicted"/>
<dbReference type="STRING" id="63186.ZOBELLIA_2657"/>
<name>G0L6A3_ZOBGA</name>
<evidence type="ECO:0000313" key="1">
    <source>
        <dbReference type="EMBL" id="CAZ96807.1"/>
    </source>
</evidence>
<dbReference type="Proteomes" id="UP000008898">
    <property type="component" value="Chromosome"/>
</dbReference>